<keyword evidence="3 4" id="KW-0539">Nucleus</keyword>
<evidence type="ECO:0000256" key="7">
    <source>
        <dbReference type="SAM" id="MobiDB-lite"/>
    </source>
</evidence>
<dbReference type="PANTHER" id="PTHR13063:SF10">
    <property type="entry name" value="NITRIC OXIDE SYNTHASE-INTERACTING PROTEIN"/>
    <property type="match status" value="1"/>
</dbReference>
<feature type="coiled-coil region" evidence="6">
    <location>
        <begin position="67"/>
        <end position="99"/>
    </location>
</feature>
<feature type="compositionally biased region" description="Basic and acidic residues" evidence="7">
    <location>
        <begin position="139"/>
        <end position="150"/>
    </location>
</feature>
<dbReference type="GO" id="GO:0008270">
    <property type="term" value="F:zinc ion binding"/>
    <property type="evidence" value="ECO:0007669"/>
    <property type="project" value="UniProtKB-KW"/>
</dbReference>
<name>A0A9P6QXD7_9FUNG</name>
<dbReference type="Proteomes" id="UP000823405">
    <property type="component" value="Unassembled WGS sequence"/>
</dbReference>
<feature type="region of interest" description="Disordered" evidence="7">
    <location>
        <begin position="121"/>
        <end position="150"/>
    </location>
</feature>
<dbReference type="InterPro" id="IPR013083">
    <property type="entry name" value="Znf_RING/FYVE/PHD"/>
</dbReference>
<dbReference type="SUPFAM" id="SSF57850">
    <property type="entry name" value="RING/U-box"/>
    <property type="match status" value="2"/>
</dbReference>
<keyword evidence="5" id="KW-0862">Zinc</keyword>
<dbReference type="PANTHER" id="PTHR13063">
    <property type="entry name" value="ENOS INTERACTING PROTEIN"/>
    <property type="match status" value="1"/>
</dbReference>
<dbReference type="PIRSF" id="PIRSF023577">
    <property type="entry name" value="ENOS_interacting"/>
    <property type="match status" value="1"/>
</dbReference>
<dbReference type="InterPro" id="IPR031790">
    <property type="entry name" value="Znf-NOSIP"/>
</dbReference>
<keyword evidence="6" id="KW-0175">Coiled coil</keyword>
<evidence type="ECO:0000256" key="2">
    <source>
        <dbReference type="ARBA" id="ARBA00008126"/>
    </source>
</evidence>
<feature type="compositionally biased region" description="Polar residues" evidence="7">
    <location>
        <begin position="125"/>
        <end position="138"/>
    </location>
</feature>
<dbReference type="EMBL" id="JAAAIN010001930">
    <property type="protein sequence ID" value="KAG0299156.1"/>
    <property type="molecule type" value="Genomic_DNA"/>
</dbReference>
<dbReference type="Gene3D" id="3.30.40.10">
    <property type="entry name" value="Zinc/RING finger domain, C3HC4 (zinc finger)"/>
    <property type="match status" value="2"/>
</dbReference>
<dbReference type="AlphaFoldDB" id="A0A9P6QXD7"/>
<evidence type="ECO:0000256" key="5">
    <source>
        <dbReference type="PROSITE-ProRule" id="PRU00175"/>
    </source>
</evidence>
<dbReference type="Pfam" id="PF04641">
    <property type="entry name" value="Rtf2"/>
    <property type="match status" value="1"/>
</dbReference>
<evidence type="ECO:0000313" key="10">
    <source>
        <dbReference type="Proteomes" id="UP000823405"/>
    </source>
</evidence>
<feature type="domain" description="RING-type" evidence="8">
    <location>
        <begin position="252"/>
        <end position="293"/>
    </location>
</feature>
<comment type="similarity">
    <text evidence="2 4">Belongs to the NOSIP family.</text>
</comment>
<evidence type="ECO:0000259" key="8">
    <source>
        <dbReference type="PROSITE" id="PS50089"/>
    </source>
</evidence>
<dbReference type="OrthoDB" id="116827at2759"/>
<comment type="subcellular location">
    <subcellularLocation>
        <location evidence="1 4">Nucleus</location>
    </subcellularLocation>
</comment>
<evidence type="ECO:0000256" key="4">
    <source>
        <dbReference type="PIRNR" id="PIRNR023577"/>
    </source>
</evidence>
<dbReference type="GO" id="GO:0061630">
    <property type="term" value="F:ubiquitin protein ligase activity"/>
    <property type="evidence" value="ECO:0007669"/>
    <property type="project" value="InterPro"/>
</dbReference>
<dbReference type="SMART" id="SM00184">
    <property type="entry name" value="RING"/>
    <property type="match status" value="2"/>
</dbReference>
<evidence type="ECO:0000256" key="1">
    <source>
        <dbReference type="ARBA" id="ARBA00004123"/>
    </source>
</evidence>
<evidence type="ECO:0000256" key="3">
    <source>
        <dbReference type="ARBA" id="ARBA00023242"/>
    </source>
</evidence>
<comment type="caution">
    <text evidence="9">The sequence shown here is derived from an EMBL/GenBank/DDBJ whole genome shotgun (WGS) entry which is preliminary data.</text>
</comment>
<dbReference type="Pfam" id="PF15906">
    <property type="entry name" value="zf-NOSIP"/>
    <property type="match status" value="1"/>
</dbReference>
<accession>A0A9P6QXD7</accession>
<keyword evidence="5" id="KW-0479">Metal-binding</keyword>
<gene>
    <name evidence="9" type="ORF">BGZ97_003853</name>
</gene>
<evidence type="ECO:0000256" key="6">
    <source>
        <dbReference type="SAM" id="Coils"/>
    </source>
</evidence>
<sequence length="328" mass="36623">MSRHSKNNTARGHFTYAEMQMLDYGTKKQRLGRDSMRDYDACFLCLQTARDPVCCPEGHIACKECIYENILAQKQEIQRQAKQVELQTVQEAKEQENKELLAQQIILDEFEKSQMGVLSKAASVRTKSSPSSPATRGDSNGKSDKKRAFELDTEELERISKQERIDVAKAIEDEAKSKKPVLPSFWVPSLTPSNKKTEYKATKLHTMCTASENEHKLSLKNLIPVKFEMAFEDYDGDGGDSDSSEPKKSVICPICRKGFTNTTKLSILKSCGHVFCDSCCSKFVKKEGRCQTCGTKTKEKEIVSMTGEGSGFSGGGAKEAKKFDVAFQ</sequence>
<reference evidence="9" key="1">
    <citation type="journal article" date="2020" name="Fungal Divers.">
        <title>Resolving the Mortierellaceae phylogeny through synthesis of multi-gene phylogenetics and phylogenomics.</title>
        <authorList>
            <person name="Vandepol N."/>
            <person name="Liber J."/>
            <person name="Desiro A."/>
            <person name="Na H."/>
            <person name="Kennedy M."/>
            <person name="Barry K."/>
            <person name="Grigoriev I.V."/>
            <person name="Miller A.N."/>
            <person name="O'Donnell K."/>
            <person name="Stajich J.E."/>
            <person name="Bonito G."/>
        </authorList>
    </citation>
    <scope>NUCLEOTIDE SEQUENCE</scope>
    <source>
        <strain evidence="9">NVP60</strain>
    </source>
</reference>
<dbReference type="GO" id="GO:0005634">
    <property type="term" value="C:nucleus"/>
    <property type="evidence" value="ECO:0007669"/>
    <property type="project" value="UniProtKB-SubCell"/>
</dbReference>
<keyword evidence="5" id="KW-0863">Zinc-finger</keyword>
<evidence type="ECO:0000313" key="9">
    <source>
        <dbReference type="EMBL" id="KAG0299156.1"/>
    </source>
</evidence>
<protein>
    <recommendedName>
        <fullName evidence="8">RING-type domain-containing protein</fullName>
    </recommendedName>
</protein>
<dbReference type="InterPro" id="IPR001841">
    <property type="entry name" value="Znf_RING"/>
</dbReference>
<keyword evidence="10" id="KW-1185">Reference proteome</keyword>
<dbReference type="InterPro" id="IPR016818">
    <property type="entry name" value="NOSIP"/>
</dbReference>
<proteinExistence type="inferred from homology"/>
<organism evidence="9 10">
    <name type="scientific">Linnemannia gamsii</name>
    <dbReference type="NCBI Taxonomy" id="64522"/>
    <lineage>
        <taxon>Eukaryota</taxon>
        <taxon>Fungi</taxon>
        <taxon>Fungi incertae sedis</taxon>
        <taxon>Mucoromycota</taxon>
        <taxon>Mortierellomycotina</taxon>
        <taxon>Mortierellomycetes</taxon>
        <taxon>Mortierellales</taxon>
        <taxon>Mortierellaceae</taxon>
        <taxon>Linnemannia</taxon>
    </lineage>
</organism>
<dbReference type="PROSITE" id="PS50089">
    <property type="entry name" value="ZF_RING_2"/>
    <property type="match status" value="1"/>
</dbReference>